<dbReference type="AlphaFoldDB" id="A0A7L6N7J2"/>
<gene>
    <name evidence="2" type="ORF">HF295_06445</name>
</gene>
<name>A0A7L6N7J2_9MOLU</name>
<keyword evidence="1" id="KW-0472">Membrane</keyword>
<feature type="transmembrane region" description="Helical" evidence="1">
    <location>
        <begin position="20"/>
        <end position="38"/>
    </location>
</feature>
<keyword evidence="1" id="KW-0812">Transmembrane</keyword>
<dbReference type="Proteomes" id="UP000512167">
    <property type="component" value="Chromosome"/>
</dbReference>
<evidence type="ECO:0000256" key="1">
    <source>
        <dbReference type="SAM" id="Phobius"/>
    </source>
</evidence>
<evidence type="ECO:0000313" key="3">
    <source>
        <dbReference type="Proteomes" id="UP000512167"/>
    </source>
</evidence>
<keyword evidence="1" id="KW-1133">Transmembrane helix</keyword>
<protein>
    <submittedName>
        <fullName evidence="2">Uncharacterized protein</fullName>
    </submittedName>
</protein>
<accession>A0A7L6N7J2</accession>
<evidence type="ECO:0000313" key="2">
    <source>
        <dbReference type="EMBL" id="QLY40509.1"/>
    </source>
</evidence>
<sequence>MATYTKGYKKQNSQLMLLKITLGVIGAVAILLLAAFIYDKSTDWKDYSSYDHLETYDQVLSQNQEDYVVYFYSTNTTSQDIKEDVLKVLNDLRKEDMTYLVEYSTETFKQRPVEDDETAYTRQSLLDDLDIDSITAPMIVVVANGELEEVILGTVNINKFLISIENDTYAPFNE</sequence>
<proteinExistence type="predicted"/>
<dbReference type="RefSeq" id="WP_312031348.1">
    <property type="nucleotide sequence ID" value="NZ_CP051151.1"/>
</dbReference>
<reference evidence="2 3" key="1">
    <citation type="submission" date="2020-04" db="EMBL/GenBank/DDBJ databases">
        <authorList>
            <person name="Zheng R.K."/>
            <person name="Sun C.M."/>
        </authorList>
    </citation>
    <scope>NUCLEOTIDE SEQUENCE [LARGE SCALE GENOMIC DNA]</scope>
    <source>
        <strain evidence="3">zrk29</strain>
    </source>
</reference>
<organism evidence="2 3">
    <name type="scientific">Hujiaoplasma nucleasis</name>
    <dbReference type="NCBI Taxonomy" id="2725268"/>
    <lineage>
        <taxon>Bacteria</taxon>
        <taxon>Bacillati</taxon>
        <taxon>Mycoplasmatota</taxon>
        <taxon>Mollicutes</taxon>
        <taxon>Candidatus Izemoplasmatales</taxon>
        <taxon>Hujiaoplasmataceae</taxon>
        <taxon>Hujiaoplasma</taxon>
    </lineage>
</organism>
<dbReference type="EMBL" id="CP051151">
    <property type="protein sequence ID" value="QLY40509.1"/>
    <property type="molecule type" value="Genomic_DNA"/>
</dbReference>
<dbReference type="KEGG" id="tbk:HF295_06445"/>
<keyword evidence="3" id="KW-1185">Reference proteome</keyword>